<proteinExistence type="predicted"/>
<sequence>MSSPAPVSRWIALLGVAIASFVGCLDFTIVNTAIPDIQRALAATVGETQWIVTIFVMALSAFMVVGGRLADLYGRRRMLQGGLVLFALASLGAGLAGTVGQLVAFRFVQGLGAAVLYTASAAIVADAFPEAERGRAIGLLFAGNGLGLALGPVAGGVLVALWGWRGVFLINLPFLALSGLLCGLSVRESRDPAPGGIDWPGLALLVPGMLLLLFGISRIPDSGWTAPGTGGSILGGAALLAAFLRVEARASAPLIRLDLFANGLFLEAAIATVALAFFYCAAFFMMPLYLSDIRRIAPVQVGLALLPTTALVALSSPVVGRLVDRAGPRPLLRAGLALLAASAAVQTLFTAETPLPLLLAGFALMGLGWGCVLGPSTVAAIGAVGEAAGGVAMGVSWTLHNLGGALGLALASAVYRAAEPAGPAAGYHAGMGFLVAVTVGALLVTVWLGRGRRAVLQP</sequence>
<evidence type="ECO:0000256" key="5">
    <source>
        <dbReference type="ARBA" id="ARBA00022989"/>
    </source>
</evidence>
<feature type="transmembrane region" description="Helical" evidence="7">
    <location>
        <begin position="225"/>
        <end position="244"/>
    </location>
</feature>
<keyword evidence="4 7" id="KW-0812">Transmembrane</keyword>
<feature type="transmembrane region" description="Helical" evidence="7">
    <location>
        <begin position="140"/>
        <end position="162"/>
    </location>
</feature>
<organism evidence="9 10">
    <name type="scientific">Methylobacterium brachiatum</name>
    <dbReference type="NCBI Taxonomy" id="269660"/>
    <lineage>
        <taxon>Bacteria</taxon>
        <taxon>Pseudomonadati</taxon>
        <taxon>Pseudomonadota</taxon>
        <taxon>Alphaproteobacteria</taxon>
        <taxon>Hyphomicrobiales</taxon>
        <taxon>Methylobacteriaceae</taxon>
        <taxon>Methylobacterium</taxon>
    </lineage>
</organism>
<dbReference type="InterPro" id="IPR036259">
    <property type="entry name" value="MFS_trans_sf"/>
</dbReference>
<dbReference type="PANTHER" id="PTHR42718:SF46">
    <property type="entry name" value="BLR6921 PROTEIN"/>
    <property type="match status" value="1"/>
</dbReference>
<keyword evidence="2" id="KW-0813">Transport</keyword>
<dbReference type="Proteomes" id="UP001223420">
    <property type="component" value="Unassembled WGS sequence"/>
</dbReference>
<comment type="subcellular location">
    <subcellularLocation>
        <location evidence="1">Cell membrane</location>
        <topology evidence="1">Multi-pass membrane protein</topology>
    </subcellularLocation>
</comment>
<feature type="transmembrane region" description="Helical" evidence="7">
    <location>
        <begin position="82"/>
        <end position="104"/>
    </location>
</feature>
<feature type="transmembrane region" description="Helical" evidence="7">
    <location>
        <begin position="331"/>
        <end position="351"/>
    </location>
</feature>
<evidence type="ECO:0000256" key="3">
    <source>
        <dbReference type="ARBA" id="ARBA00022475"/>
    </source>
</evidence>
<protein>
    <submittedName>
        <fullName evidence="9">EmrB/QacA subfamily drug resistance transporter</fullName>
    </submittedName>
</protein>
<evidence type="ECO:0000256" key="4">
    <source>
        <dbReference type="ARBA" id="ARBA00022692"/>
    </source>
</evidence>
<comment type="caution">
    <text evidence="9">The sequence shown here is derived from an EMBL/GenBank/DDBJ whole genome shotgun (WGS) entry which is preliminary data.</text>
</comment>
<name>A0AAJ1TR98_9HYPH</name>
<dbReference type="Pfam" id="PF07690">
    <property type="entry name" value="MFS_1"/>
    <property type="match status" value="1"/>
</dbReference>
<dbReference type="PROSITE" id="PS50850">
    <property type="entry name" value="MFS"/>
    <property type="match status" value="1"/>
</dbReference>
<dbReference type="SUPFAM" id="SSF103473">
    <property type="entry name" value="MFS general substrate transporter"/>
    <property type="match status" value="1"/>
</dbReference>
<dbReference type="RefSeq" id="WP_230367208.1">
    <property type="nucleotide sequence ID" value="NZ_JAJALK010000010.1"/>
</dbReference>
<keyword evidence="5 7" id="KW-1133">Transmembrane helix</keyword>
<evidence type="ECO:0000256" key="1">
    <source>
        <dbReference type="ARBA" id="ARBA00004651"/>
    </source>
</evidence>
<accession>A0AAJ1TR98</accession>
<dbReference type="PRINTS" id="PR01036">
    <property type="entry name" value="TCRTETB"/>
</dbReference>
<feature type="transmembrane region" description="Helical" evidence="7">
    <location>
        <begin position="264"/>
        <end position="290"/>
    </location>
</feature>
<dbReference type="GO" id="GO:0005886">
    <property type="term" value="C:plasma membrane"/>
    <property type="evidence" value="ECO:0007669"/>
    <property type="project" value="UniProtKB-SubCell"/>
</dbReference>
<dbReference type="InterPro" id="IPR020846">
    <property type="entry name" value="MFS_dom"/>
</dbReference>
<dbReference type="InterPro" id="IPR005829">
    <property type="entry name" value="Sugar_transporter_CS"/>
</dbReference>
<evidence type="ECO:0000313" key="10">
    <source>
        <dbReference type="Proteomes" id="UP001223420"/>
    </source>
</evidence>
<evidence type="ECO:0000313" key="9">
    <source>
        <dbReference type="EMBL" id="MDQ0545495.1"/>
    </source>
</evidence>
<evidence type="ECO:0000256" key="7">
    <source>
        <dbReference type="SAM" id="Phobius"/>
    </source>
</evidence>
<feature type="transmembrane region" description="Helical" evidence="7">
    <location>
        <begin position="50"/>
        <end position="70"/>
    </location>
</feature>
<dbReference type="EMBL" id="JAUSWL010000009">
    <property type="protein sequence ID" value="MDQ0545495.1"/>
    <property type="molecule type" value="Genomic_DNA"/>
</dbReference>
<dbReference type="Gene3D" id="1.20.1250.20">
    <property type="entry name" value="MFS general substrate transporter like domains"/>
    <property type="match status" value="1"/>
</dbReference>
<dbReference type="PANTHER" id="PTHR42718">
    <property type="entry name" value="MAJOR FACILITATOR SUPERFAMILY MULTIDRUG TRANSPORTER MFSC"/>
    <property type="match status" value="1"/>
</dbReference>
<dbReference type="GO" id="GO:0022857">
    <property type="term" value="F:transmembrane transporter activity"/>
    <property type="evidence" value="ECO:0007669"/>
    <property type="project" value="InterPro"/>
</dbReference>
<evidence type="ECO:0000259" key="8">
    <source>
        <dbReference type="PROSITE" id="PS50850"/>
    </source>
</evidence>
<gene>
    <name evidence="9" type="ORF">QO001_004439</name>
</gene>
<reference evidence="9" key="1">
    <citation type="submission" date="2023-07" db="EMBL/GenBank/DDBJ databases">
        <title>Genomic Encyclopedia of Type Strains, Phase IV (KMG-IV): sequencing the most valuable type-strain genomes for metagenomic binning, comparative biology and taxonomic classification.</title>
        <authorList>
            <person name="Goeker M."/>
        </authorList>
    </citation>
    <scope>NUCLEOTIDE SEQUENCE</scope>
    <source>
        <strain evidence="9">DSM 19569</strain>
    </source>
</reference>
<evidence type="ECO:0000256" key="6">
    <source>
        <dbReference type="ARBA" id="ARBA00023136"/>
    </source>
</evidence>
<dbReference type="AlphaFoldDB" id="A0AAJ1TR98"/>
<feature type="domain" description="Major facilitator superfamily (MFS) profile" evidence="8">
    <location>
        <begin position="12"/>
        <end position="453"/>
    </location>
</feature>
<keyword evidence="3" id="KW-1003">Cell membrane</keyword>
<feature type="transmembrane region" description="Helical" evidence="7">
    <location>
        <begin position="199"/>
        <end position="219"/>
    </location>
</feature>
<feature type="transmembrane region" description="Helical" evidence="7">
    <location>
        <begin position="168"/>
        <end position="187"/>
    </location>
</feature>
<feature type="transmembrane region" description="Helical" evidence="7">
    <location>
        <begin position="296"/>
        <end position="319"/>
    </location>
</feature>
<feature type="transmembrane region" description="Helical" evidence="7">
    <location>
        <begin position="357"/>
        <end position="385"/>
    </location>
</feature>
<feature type="transmembrane region" description="Helical" evidence="7">
    <location>
        <begin position="397"/>
        <end position="415"/>
    </location>
</feature>
<dbReference type="Gene3D" id="1.20.1720.10">
    <property type="entry name" value="Multidrug resistance protein D"/>
    <property type="match status" value="1"/>
</dbReference>
<feature type="transmembrane region" description="Helical" evidence="7">
    <location>
        <begin position="110"/>
        <end position="128"/>
    </location>
</feature>
<dbReference type="PROSITE" id="PS00216">
    <property type="entry name" value="SUGAR_TRANSPORT_1"/>
    <property type="match status" value="1"/>
</dbReference>
<feature type="transmembrane region" description="Helical" evidence="7">
    <location>
        <begin position="12"/>
        <end position="30"/>
    </location>
</feature>
<feature type="transmembrane region" description="Helical" evidence="7">
    <location>
        <begin position="427"/>
        <end position="448"/>
    </location>
</feature>
<evidence type="ECO:0000256" key="2">
    <source>
        <dbReference type="ARBA" id="ARBA00022448"/>
    </source>
</evidence>
<dbReference type="InterPro" id="IPR011701">
    <property type="entry name" value="MFS"/>
</dbReference>
<dbReference type="CDD" id="cd17321">
    <property type="entry name" value="MFS_MMR_MDR_like"/>
    <property type="match status" value="1"/>
</dbReference>
<keyword evidence="6 7" id="KW-0472">Membrane</keyword>